<dbReference type="EMBL" id="CP029550">
    <property type="protein sequence ID" value="AWN40184.1"/>
    <property type="molecule type" value="Genomic_DNA"/>
</dbReference>
<dbReference type="Pfam" id="PF01755">
    <property type="entry name" value="Glyco_transf_25"/>
    <property type="match status" value="1"/>
</dbReference>
<dbReference type="SUPFAM" id="SSF53448">
    <property type="entry name" value="Nucleotide-diphospho-sugar transferases"/>
    <property type="match status" value="1"/>
</dbReference>
<evidence type="ECO:0000313" key="2">
    <source>
        <dbReference type="EMBL" id="AWN40184.1"/>
    </source>
</evidence>
<reference evidence="3" key="1">
    <citation type="submission" date="2018-05" db="EMBL/GenBank/DDBJ databases">
        <title>Complete Genome Sequence of Methylobacterium sp. 17SD2-17.</title>
        <authorList>
            <person name="Srinivasan S."/>
        </authorList>
    </citation>
    <scope>NUCLEOTIDE SEQUENCE [LARGE SCALE GENOMIC DNA]</scope>
    <source>
        <strain evidence="3">17SD2-17</strain>
    </source>
</reference>
<gene>
    <name evidence="2" type="ORF">DK389_06110</name>
</gene>
<evidence type="ECO:0000259" key="1">
    <source>
        <dbReference type="Pfam" id="PF01755"/>
    </source>
</evidence>
<keyword evidence="3" id="KW-1185">Reference proteome</keyword>
<feature type="domain" description="Glycosyl transferase family 25" evidence="1">
    <location>
        <begin position="165"/>
        <end position="204"/>
    </location>
</feature>
<organism evidence="2 3">
    <name type="scientific">Methylobacterium durans</name>
    <dbReference type="NCBI Taxonomy" id="2202825"/>
    <lineage>
        <taxon>Bacteria</taxon>
        <taxon>Pseudomonadati</taxon>
        <taxon>Pseudomonadota</taxon>
        <taxon>Alphaproteobacteria</taxon>
        <taxon>Hyphomicrobiales</taxon>
        <taxon>Methylobacteriaceae</taxon>
        <taxon>Methylobacterium</taxon>
    </lineage>
</organism>
<accession>A0A2U8W261</accession>
<sequence>MRQQDVDVAKDKMDSTVLCWCEGRFQEVPRPDWWRSDNNCGTLNFPVKAEYAVGETARVSLYYVASNDGWIIRFQNSNNLTFDILSRNRADLLDFFTTWIPVFLQLRPAAVQERQPNSEQLESAVPFPVVFVINMDQRLDRWSAIQAECLTVGITPNRVSAIEYTPGWIGCGYSHLKCIQMAKERRLPWVLILEDDATVTEEGMTRFKAMLPYLWFNRDKWERFNGGPTLPADAIIRLMDLERKLLYARGYTSHFNLIHSGAYDLILRWNHDYGQQIDVYFIELEKKFRTNFSSIATVPHISIQRPGSSDISTDGYGVGDDYSNFFRFSEAVMRDFLRKLSAQC</sequence>
<evidence type="ECO:0000313" key="3">
    <source>
        <dbReference type="Proteomes" id="UP000245926"/>
    </source>
</evidence>
<dbReference type="Proteomes" id="UP000245926">
    <property type="component" value="Chromosome"/>
</dbReference>
<dbReference type="AlphaFoldDB" id="A0A2U8W261"/>
<dbReference type="RefSeq" id="WP_109888113.1">
    <property type="nucleotide sequence ID" value="NZ_CP029550.1"/>
</dbReference>
<dbReference type="InterPro" id="IPR029044">
    <property type="entry name" value="Nucleotide-diphossugar_trans"/>
</dbReference>
<dbReference type="KEGG" id="mets:DK389_06110"/>
<name>A0A2U8W261_9HYPH</name>
<dbReference type="InterPro" id="IPR002654">
    <property type="entry name" value="Glyco_trans_25"/>
</dbReference>
<protein>
    <recommendedName>
        <fullName evidence="1">Glycosyl transferase family 25 domain-containing protein</fullName>
    </recommendedName>
</protein>
<proteinExistence type="predicted"/>
<dbReference type="OrthoDB" id="259382at2"/>
<dbReference type="CDD" id="cd06532">
    <property type="entry name" value="Glyco_transf_25"/>
    <property type="match status" value="1"/>
</dbReference>